<comment type="caution">
    <text evidence="1">The sequence shown here is derived from an EMBL/GenBank/DDBJ whole genome shotgun (WGS) entry which is preliminary data.</text>
</comment>
<keyword evidence="2" id="KW-1185">Reference proteome</keyword>
<evidence type="ECO:0000313" key="1">
    <source>
        <dbReference type="EMBL" id="KAK0624925.1"/>
    </source>
</evidence>
<organism evidence="1 2">
    <name type="scientific">Bombardia bombarda</name>
    <dbReference type="NCBI Taxonomy" id="252184"/>
    <lineage>
        <taxon>Eukaryota</taxon>
        <taxon>Fungi</taxon>
        <taxon>Dikarya</taxon>
        <taxon>Ascomycota</taxon>
        <taxon>Pezizomycotina</taxon>
        <taxon>Sordariomycetes</taxon>
        <taxon>Sordariomycetidae</taxon>
        <taxon>Sordariales</taxon>
        <taxon>Lasiosphaeriaceae</taxon>
        <taxon>Bombardia</taxon>
    </lineage>
</organism>
<protein>
    <submittedName>
        <fullName evidence="1">Uncharacterized protein</fullName>
    </submittedName>
</protein>
<accession>A0AA39X0C8</accession>
<reference evidence="1" key="1">
    <citation type="submission" date="2023-06" db="EMBL/GenBank/DDBJ databases">
        <title>Genome-scale phylogeny and comparative genomics of the fungal order Sordariales.</title>
        <authorList>
            <consortium name="Lawrence Berkeley National Laboratory"/>
            <person name="Hensen N."/>
            <person name="Bonometti L."/>
            <person name="Westerberg I."/>
            <person name="Brannstrom I.O."/>
            <person name="Guillou S."/>
            <person name="Cros-Aarteil S."/>
            <person name="Calhoun S."/>
            <person name="Haridas S."/>
            <person name="Kuo A."/>
            <person name="Mondo S."/>
            <person name="Pangilinan J."/>
            <person name="Riley R."/>
            <person name="LaButti K."/>
            <person name="Andreopoulos B."/>
            <person name="Lipzen A."/>
            <person name="Chen C."/>
            <person name="Yanf M."/>
            <person name="Daum C."/>
            <person name="Ng V."/>
            <person name="Clum A."/>
            <person name="Steindorff A."/>
            <person name="Ohm R."/>
            <person name="Martin F."/>
            <person name="Silar P."/>
            <person name="Natvig D."/>
            <person name="Lalanne C."/>
            <person name="Gautier V."/>
            <person name="Ament-velasquez S.L."/>
            <person name="Kruys A."/>
            <person name="Hutchinson M.I."/>
            <person name="Powell A.J."/>
            <person name="Barry K."/>
            <person name="Miller A.N."/>
            <person name="Grigoriev I.V."/>
            <person name="Debuchy R."/>
            <person name="Gladieux P."/>
            <person name="Thoren M.H."/>
            <person name="Johannesson H."/>
        </authorList>
    </citation>
    <scope>NUCLEOTIDE SEQUENCE</scope>
    <source>
        <strain evidence="1">SMH3391-2</strain>
    </source>
</reference>
<name>A0AA39X0C8_9PEZI</name>
<sequence>MMTEIQIYPSHLLPQTQVSVTPGLHLSCLLVLLPPLLHALQVSPAIFKPPLLLRPHSPVLLIPDLVLANQGTADPRHLFTSHSVKGLWCSRIIGIAGTSGYA</sequence>
<evidence type="ECO:0000313" key="2">
    <source>
        <dbReference type="Proteomes" id="UP001174934"/>
    </source>
</evidence>
<gene>
    <name evidence="1" type="ORF">B0T17DRAFT_256607</name>
</gene>
<dbReference type="EMBL" id="JAULSR010000003">
    <property type="protein sequence ID" value="KAK0624925.1"/>
    <property type="molecule type" value="Genomic_DNA"/>
</dbReference>
<dbReference type="AlphaFoldDB" id="A0AA39X0C8"/>
<dbReference type="Proteomes" id="UP001174934">
    <property type="component" value="Unassembled WGS sequence"/>
</dbReference>
<proteinExistence type="predicted"/>